<sequence length="252" mass="28518">MHSILVTKRLERSSTPRHASGVNAGVPELKSIPIRRTFGTVISSTHAHRSVDSALKEELEGNLHRDVEKFIETLFPGSKRFKAITEVIKTTKFIPHKDQEVVNYPLFTDLANKIIEITQREPVIHVKPLEFFDHSKKPLRGSYAKRKMYYTLVRANKIPKTSNSSIHWRNVIAGGEGKRDADSDGNGTDIQLASYAREVFGTQPNRRFVLGFTLCDTRMRVWQFDRSGESVRFQSTSPQILRHLSVSSSGSA</sequence>
<evidence type="ECO:0000313" key="4">
    <source>
        <dbReference type="Proteomes" id="UP000274822"/>
    </source>
</evidence>
<name>A0A433QWQ7_9FUNG</name>
<feature type="region of interest" description="Disordered" evidence="1">
    <location>
        <begin position="1"/>
        <end position="24"/>
    </location>
</feature>
<dbReference type="InterPro" id="IPR040976">
    <property type="entry name" value="Pkinase_fungal"/>
</dbReference>
<dbReference type="Pfam" id="PF17667">
    <property type="entry name" value="Pkinase_fungal"/>
    <property type="match status" value="1"/>
</dbReference>
<gene>
    <name evidence="3" type="ORF">BC938DRAFT_481616</name>
</gene>
<dbReference type="EMBL" id="RBNJ01000633">
    <property type="protein sequence ID" value="RUS34243.1"/>
    <property type="molecule type" value="Genomic_DNA"/>
</dbReference>
<dbReference type="AlphaFoldDB" id="A0A433QWQ7"/>
<evidence type="ECO:0000259" key="2">
    <source>
        <dbReference type="Pfam" id="PF17667"/>
    </source>
</evidence>
<reference evidence="3 4" key="1">
    <citation type="journal article" date="2018" name="New Phytol.">
        <title>Phylogenomics of Endogonaceae and evolution of mycorrhizas within Mucoromycota.</title>
        <authorList>
            <person name="Chang Y."/>
            <person name="Desiro A."/>
            <person name="Na H."/>
            <person name="Sandor L."/>
            <person name="Lipzen A."/>
            <person name="Clum A."/>
            <person name="Barry K."/>
            <person name="Grigoriev I.V."/>
            <person name="Martin F.M."/>
            <person name="Stajich J.E."/>
            <person name="Smith M.E."/>
            <person name="Bonito G."/>
            <person name="Spatafora J.W."/>
        </authorList>
    </citation>
    <scope>NUCLEOTIDE SEQUENCE [LARGE SCALE GENOMIC DNA]</scope>
    <source>
        <strain evidence="3 4">AD002</strain>
    </source>
</reference>
<evidence type="ECO:0000313" key="3">
    <source>
        <dbReference type="EMBL" id="RUS34243.1"/>
    </source>
</evidence>
<proteinExistence type="predicted"/>
<comment type="caution">
    <text evidence="3">The sequence shown here is derived from an EMBL/GenBank/DDBJ whole genome shotgun (WGS) entry which is preliminary data.</text>
</comment>
<keyword evidence="4" id="KW-1185">Reference proteome</keyword>
<dbReference type="PANTHER" id="PTHR38248:SF2">
    <property type="entry name" value="FUNK1 11"/>
    <property type="match status" value="1"/>
</dbReference>
<dbReference type="Proteomes" id="UP000274822">
    <property type="component" value="Unassembled WGS sequence"/>
</dbReference>
<protein>
    <recommendedName>
        <fullName evidence="2">Fungal-type protein kinase domain-containing protein</fullName>
    </recommendedName>
</protein>
<feature type="domain" description="Fungal-type protein kinase" evidence="2">
    <location>
        <begin position="154"/>
        <end position="229"/>
    </location>
</feature>
<accession>A0A433QWQ7</accession>
<organism evidence="3 4">
    <name type="scientific">Jimgerdemannia flammicorona</name>
    <dbReference type="NCBI Taxonomy" id="994334"/>
    <lineage>
        <taxon>Eukaryota</taxon>
        <taxon>Fungi</taxon>
        <taxon>Fungi incertae sedis</taxon>
        <taxon>Mucoromycota</taxon>
        <taxon>Mucoromycotina</taxon>
        <taxon>Endogonomycetes</taxon>
        <taxon>Endogonales</taxon>
        <taxon>Endogonaceae</taxon>
        <taxon>Jimgerdemannia</taxon>
    </lineage>
</organism>
<dbReference type="PANTHER" id="PTHR38248">
    <property type="entry name" value="FUNK1 6"/>
    <property type="match status" value="1"/>
</dbReference>
<evidence type="ECO:0000256" key="1">
    <source>
        <dbReference type="SAM" id="MobiDB-lite"/>
    </source>
</evidence>